<reference evidence="3" key="2">
    <citation type="submission" date="2017-05" db="EMBL/GenBank/DDBJ databases">
        <title>Whole genome sequence of fish pathogenic bacteria, Photobacterium damselae subsp. piscicida, strain 91-197, isolated from hybrid striped bass (Morone sp.) in USA.</title>
        <authorList>
            <person name="Teru Y."/>
            <person name="Hikima J."/>
            <person name="Kono T."/>
            <person name="Sakai M."/>
            <person name="Takano T."/>
            <person name="Hawke J.P."/>
            <person name="Takeyama H."/>
            <person name="Aoki T."/>
        </authorList>
    </citation>
    <scope>NUCLEOTIDE SEQUENCE [LARGE SCALE GENOMIC DNA]</scope>
    <source>
        <strain evidence="3">91-197</strain>
    </source>
</reference>
<reference evidence="1" key="1">
    <citation type="journal article" date="2017" name="Genome Announc.">
        <title>Whole-Genome Sequence of Photobacterium damselae subsp. piscicida Strain 91-197, Isolated from Hybrid Striped Bass (Morone sp.) in the United States.</title>
        <authorList>
            <person name="Teru Y."/>
            <person name="Hikima J."/>
            <person name="Kono T."/>
            <person name="Sakai M."/>
            <person name="Takano T."/>
            <person name="Hawke J.P."/>
            <person name="Takeyama H."/>
            <person name="Aoki T."/>
        </authorList>
    </citation>
    <scope>NUCLEOTIDE SEQUENCE</scope>
    <source>
        <strain evidence="1">91-197</strain>
    </source>
</reference>
<evidence type="ECO:0000313" key="4">
    <source>
        <dbReference type="Proteomes" id="UP000516656"/>
    </source>
</evidence>
<name>A0A1Q9H5E5_PHODP</name>
<dbReference type="InterPro" id="IPR013433">
    <property type="entry name" value="PHA_gran_rgn"/>
</dbReference>
<dbReference type="GeneID" id="93397696"/>
<dbReference type="Proteomes" id="UP000218676">
    <property type="component" value="Chromosome 1"/>
</dbReference>
<dbReference type="RefSeq" id="WP_036763933.1">
    <property type="nucleotide sequence ID" value="NZ_AP018045.1"/>
</dbReference>
<organism evidence="1 3">
    <name type="scientific">Photobacterium damsela subsp. piscicida</name>
    <name type="common">Pasteurella piscicida</name>
    <dbReference type="NCBI Taxonomy" id="38294"/>
    <lineage>
        <taxon>Bacteria</taxon>
        <taxon>Pseudomonadati</taxon>
        <taxon>Pseudomonadota</taxon>
        <taxon>Gammaproteobacteria</taxon>
        <taxon>Vibrionales</taxon>
        <taxon>Vibrionaceae</taxon>
        <taxon>Photobacterium</taxon>
    </lineage>
</organism>
<protein>
    <submittedName>
        <fullName evidence="2">Polyhydroxyalkanoic acid system family protein</fullName>
    </submittedName>
    <submittedName>
        <fullName evidence="1">Polyhydroxyalkanoic acid system protein</fullName>
    </submittedName>
</protein>
<reference evidence="2 4" key="3">
    <citation type="submission" date="2020-09" db="EMBL/GenBank/DDBJ databases">
        <title>Complete, closed and curated genome sequences of Photobacterium damselae subsp. piscicida isolates from Australia indicate localised evolution and additional plasmid-borne pathogenicity mechanisms.</title>
        <authorList>
            <person name="Baseggio L."/>
            <person name="Silayeva O."/>
            <person name="Buller N."/>
            <person name="Landos M."/>
            <person name="Engelstaedter J."/>
            <person name="Barnes A.C."/>
        </authorList>
    </citation>
    <scope>NUCLEOTIDE SEQUENCE [LARGE SCALE GENOMIC DNA]</scope>
    <source>
        <strain evidence="2 4">AS-16-0540-1</strain>
    </source>
</reference>
<dbReference type="Proteomes" id="UP000516656">
    <property type="component" value="Chromosome 1"/>
</dbReference>
<dbReference type="EMBL" id="CP061854">
    <property type="protein sequence ID" value="QOD57703.1"/>
    <property type="molecule type" value="Genomic_DNA"/>
</dbReference>
<evidence type="ECO:0000313" key="2">
    <source>
        <dbReference type="EMBL" id="QOD57703.1"/>
    </source>
</evidence>
<accession>A0A1Q9H5E5</accession>
<evidence type="ECO:0000313" key="1">
    <source>
        <dbReference type="EMBL" id="BAX53041.1"/>
    </source>
</evidence>
<dbReference type="AlphaFoldDB" id="A0A1Q9H5E5"/>
<dbReference type="Pfam" id="PF09650">
    <property type="entry name" value="PHA_gran_rgn"/>
    <property type="match status" value="1"/>
</dbReference>
<gene>
    <name evidence="2" type="ORF">IC627_07595</name>
    <name evidence="1" type="ORF">PDPUS_1_01667</name>
</gene>
<sequence length="91" mass="10370">MTILIEREHGFSHEHITQVSELIAQQLVDEYGVLWQWQDNRLMIKHSSANGYLESMDGKLTIKLSLGFTASFFSSAIESEICQQLDKLLVA</sequence>
<dbReference type="NCBIfam" id="TIGR02610">
    <property type="entry name" value="PHA_gran_rgn"/>
    <property type="match status" value="1"/>
</dbReference>
<dbReference type="EMBL" id="AP018045">
    <property type="protein sequence ID" value="BAX53041.1"/>
    <property type="molecule type" value="Genomic_DNA"/>
</dbReference>
<evidence type="ECO:0000313" key="3">
    <source>
        <dbReference type="Proteomes" id="UP000218676"/>
    </source>
</evidence>
<proteinExistence type="predicted"/>